<dbReference type="AlphaFoldDB" id="A0A4Z2GX55"/>
<feature type="region of interest" description="Disordered" evidence="1">
    <location>
        <begin position="1"/>
        <end position="21"/>
    </location>
</feature>
<sequence>MTILLTASTRQVSGEEESTGQSYGFCLRRLPRAQKEKTRAGKQSEGMPPLRVSHYHVSPDVMGPAAIGIIAARLPGRDA</sequence>
<evidence type="ECO:0000256" key="1">
    <source>
        <dbReference type="SAM" id="MobiDB-lite"/>
    </source>
</evidence>
<evidence type="ECO:0000313" key="2">
    <source>
        <dbReference type="EMBL" id="TNN58029.1"/>
    </source>
</evidence>
<organism evidence="2 3">
    <name type="scientific">Liparis tanakae</name>
    <name type="common">Tanaka's snailfish</name>
    <dbReference type="NCBI Taxonomy" id="230148"/>
    <lineage>
        <taxon>Eukaryota</taxon>
        <taxon>Metazoa</taxon>
        <taxon>Chordata</taxon>
        <taxon>Craniata</taxon>
        <taxon>Vertebrata</taxon>
        <taxon>Euteleostomi</taxon>
        <taxon>Actinopterygii</taxon>
        <taxon>Neopterygii</taxon>
        <taxon>Teleostei</taxon>
        <taxon>Neoteleostei</taxon>
        <taxon>Acanthomorphata</taxon>
        <taxon>Eupercaria</taxon>
        <taxon>Perciformes</taxon>
        <taxon>Cottioidei</taxon>
        <taxon>Cottales</taxon>
        <taxon>Liparidae</taxon>
        <taxon>Liparis</taxon>
    </lineage>
</organism>
<feature type="region of interest" description="Disordered" evidence="1">
    <location>
        <begin position="34"/>
        <end position="55"/>
    </location>
</feature>
<feature type="compositionally biased region" description="Polar residues" evidence="1">
    <location>
        <begin position="1"/>
        <end position="12"/>
    </location>
</feature>
<reference evidence="2 3" key="1">
    <citation type="submission" date="2019-03" db="EMBL/GenBank/DDBJ databases">
        <title>First draft genome of Liparis tanakae, snailfish: a comprehensive survey of snailfish specific genes.</title>
        <authorList>
            <person name="Kim W."/>
            <person name="Song I."/>
            <person name="Jeong J.-H."/>
            <person name="Kim D."/>
            <person name="Kim S."/>
            <person name="Ryu S."/>
            <person name="Song J.Y."/>
            <person name="Lee S.K."/>
        </authorList>
    </citation>
    <scope>NUCLEOTIDE SEQUENCE [LARGE SCALE GENOMIC DNA]</scope>
    <source>
        <tissue evidence="2">Muscle</tissue>
    </source>
</reference>
<keyword evidence="3" id="KW-1185">Reference proteome</keyword>
<comment type="caution">
    <text evidence="2">The sequence shown here is derived from an EMBL/GenBank/DDBJ whole genome shotgun (WGS) entry which is preliminary data.</text>
</comment>
<evidence type="ECO:0000313" key="3">
    <source>
        <dbReference type="Proteomes" id="UP000314294"/>
    </source>
</evidence>
<name>A0A4Z2GX55_9TELE</name>
<proteinExistence type="predicted"/>
<gene>
    <name evidence="2" type="ORF">EYF80_031777</name>
</gene>
<protein>
    <submittedName>
        <fullName evidence="2">Uncharacterized protein</fullName>
    </submittedName>
</protein>
<dbReference type="Proteomes" id="UP000314294">
    <property type="component" value="Unassembled WGS sequence"/>
</dbReference>
<dbReference type="EMBL" id="SRLO01000391">
    <property type="protein sequence ID" value="TNN58029.1"/>
    <property type="molecule type" value="Genomic_DNA"/>
</dbReference>
<accession>A0A4Z2GX55</accession>